<keyword evidence="3" id="KW-1185">Reference proteome</keyword>
<accession>A0A9W5X6D5</accession>
<reference evidence="2" key="1">
    <citation type="journal article" date="2014" name="Int. J. Syst. Evol. Microbiol.">
        <title>Complete genome sequence of Corynebacterium casei LMG S-19264T (=DSM 44701T), isolated from a smear-ripened cheese.</title>
        <authorList>
            <consortium name="US DOE Joint Genome Institute (JGI-PGF)"/>
            <person name="Walter F."/>
            <person name="Albersmeier A."/>
            <person name="Kalinowski J."/>
            <person name="Ruckert C."/>
        </authorList>
    </citation>
    <scope>NUCLEOTIDE SEQUENCE</scope>
    <source>
        <strain evidence="2">CGMCC 1.15454</strain>
    </source>
</reference>
<evidence type="ECO:0000256" key="1">
    <source>
        <dbReference type="SAM" id="Phobius"/>
    </source>
</evidence>
<dbReference type="RefSeq" id="WP_088051554.1">
    <property type="nucleotide sequence ID" value="NZ_BMJD01000019.1"/>
</dbReference>
<dbReference type="AlphaFoldDB" id="A0A9W5X6D5"/>
<comment type="caution">
    <text evidence="2">The sequence shown here is derived from an EMBL/GenBank/DDBJ whole genome shotgun (WGS) entry which is preliminary data.</text>
</comment>
<evidence type="ECO:0000313" key="3">
    <source>
        <dbReference type="Proteomes" id="UP000621492"/>
    </source>
</evidence>
<name>A0A9W5X6D5_9BACI</name>
<keyword evidence="1" id="KW-0812">Transmembrane</keyword>
<dbReference type="InterPro" id="IPR020205">
    <property type="entry name" value="Uncharacterised_YwnF_TM"/>
</dbReference>
<reference evidence="2" key="2">
    <citation type="submission" date="2020-09" db="EMBL/GenBank/DDBJ databases">
        <authorList>
            <person name="Sun Q."/>
            <person name="Zhou Y."/>
        </authorList>
    </citation>
    <scope>NUCLEOTIDE SEQUENCE</scope>
    <source>
        <strain evidence="2">CGMCC 1.15454</strain>
    </source>
</reference>
<feature type="transmembrane region" description="Helical" evidence="1">
    <location>
        <begin position="32"/>
        <end position="53"/>
    </location>
</feature>
<proteinExistence type="predicted"/>
<keyword evidence="1" id="KW-1133">Transmembrane helix</keyword>
<gene>
    <name evidence="2" type="ORF">GCM10011409_25160</name>
</gene>
<dbReference type="Pfam" id="PF17370">
    <property type="entry name" value="DUF5392"/>
    <property type="match status" value="1"/>
</dbReference>
<keyword evidence="1" id="KW-0472">Membrane</keyword>
<evidence type="ECO:0000313" key="2">
    <source>
        <dbReference type="EMBL" id="GGB46582.1"/>
    </source>
</evidence>
<organism evidence="2 3">
    <name type="scientific">Lentibacillus populi</name>
    <dbReference type="NCBI Taxonomy" id="1827502"/>
    <lineage>
        <taxon>Bacteria</taxon>
        <taxon>Bacillati</taxon>
        <taxon>Bacillota</taxon>
        <taxon>Bacilli</taxon>
        <taxon>Bacillales</taxon>
        <taxon>Bacillaceae</taxon>
        <taxon>Lentibacillus</taxon>
    </lineage>
</organism>
<dbReference type="Proteomes" id="UP000621492">
    <property type="component" value="Unassembled WGS sequence"/>
</dbReference>
<feature type="transmembrane region" description="Helical" evidence="1">
    <location>
        <begin position="59"/>
        <end position="77"/>
    </location>
</feature>
<dbReference type="EMBL" id="BMJD01000019">
    <property type="protein sequence ID" value="GGB46582.1"/>
    <property type="molecule type" value="Genomic_DNA"/>
</dbReference>
<sequence length="140" mass="16056">MNFMTNIPNAARKELKNLAETLSPFTKKVSMYTLWSLPLLSYSIFSLFFSLFLVSDNEISITALVIYAAIGAIGMALSKEAKWKRKEVQKVSMNYITDRINRSDIVSEGIKKDYIARIKEQPVSALNYFIKFLEEEDRLA</sequence>
<protein>
    <submittedName>
        <fullName evidence="2">Uncharacterized protein</fullName>
    </submittedName>
</protein>